<evidence type="ECO:0000256" key="6">
    <source>
        <dbReference type="ARBA" id="ARBA00022970"/>
    </source>
</evidence>
<evidence type="ECO:0000256" key="3">
    <source>
        <dbReference type="ARBA" id="ARBA00022448"/>
    </source>
</evidence>
<dbReference type="CDD" id="cd06261">
    <property type="entry name" value="TM_PBP2"/>
    <property type="match status" value="1"/>
</dbReference>
<evidence type="ECO:0000256" key="9">
    <source>
        <dbReference type="RuleBase" id="RU363032"/>
    </source>
</evidence>
<accession>A0ABT6F065</accession>
<name>A0ABT6F065_9SYNE</name>
<keyword evidence="6" id="KW-0029">Amino-acid transport</keyword>
<keyword evidence="3 9" id="KW-0813">Transport</keyword>
<evidence type="ECO:0000256" key="7">
    <source>
        <dbReference type="ARBA" id="ARBA00022989"/>
    </source>
</evidence>
<evidence type="ECO:0000256" key="2">
    <source>
        <dbReference type="ARBA" id="ARBA00010072"/>
    </source>
</evidence>
<evidence type="ECO:0000313" key="12">
    <source>
        <dbReference type="Proteomes" id="UP001154265"/>
    </source>
</evidence>
<dbReference type="InterPro" id="IPR000515">
    <property type="entry name" value="MetI-like"/>
</dbReference>
<dbReference type="InterPro" id="IPR043429">
    <property type="entry name" value="ArtM/GltK/GlnP/TcyL/YhdX-like"/>
</dbReference>
<dbReference type="InterPro" id="IPR010065">
    <property type="entry name" value="AA_ABC_transptr_permease_3TM"/>
</dbReference>
<comment type="subcellular location">
    <subcellularLocation>
        <location evidence="1 9">Cell membrane</location>
        <topology evidence="1 9">Multi-pass membrane protein</topology>
    </subcellularLocation>
</comment>
<feature type="transmembrane region" description="Helical" evidence="9">
    <location>
        <begin position="275"/>
        <end position="297"/>
    </location>
</feature>
<gene>
    <name evidence="11" type="ORF">L3556_09540</name>
</gene>
<dbReference type="InterPro" id="IPR035906">
    <property type="entry name" value="MetI-like_sf"/>
</dbReference>
<feature type="domain" description="ABC transmembrane type-1" evidence="10">
    <location>
        <begin position="83"/>
        <end position="294"/>
    </location>
</feature>
<feature type="transmembrane region" description="Helical" evidence="9">
    <location>
        <begin position="75"/>
        <end position="107"/>
    </location>
</feature>
<evidence type="ECO:0000259" key="10">
    <source>
        <dbReference type="PROSITE" id="PS50928"/>
    </source>
</evidence>
<dbReference type="EMBL" id="JAKKUT010000002">
    <property type="protein sequence ID" value="MDG2991168.1"/>
    <property type="molecule type" value="Genomic_DNA"/>
</dbReference>
<feature type="transmembrane region" description="Helical" evidence="9">
    <location>
        <begin position="136"/>
        <end position="157"/>
    </location>
</feature>
<evidence type="ECO:0000256" key="5">
    <source>
        <dbReference type="ARBA" id="ARBA00022692"/>
    </source>
</evidence>
<evidence type="ECO:0000256" key="4">
    <source>
        <dbReference type="ARBA" id="ARBA00022475"/>
    </source>
</evidence>
<dbReference type="Gene3D" id="1.10.3720.10">
    <property type="entry name" value="MetI-like"/>
    <property type="match status" value="1"/>
</dbReference>
<sequence length="305" mass="33469">MVNFLRGLVSQRRFWQWTGQALGVAGVGLLIYFLGQNLAFNLDQLGLQPSFSFLQYQAGFAIGETVIPYRPTQSYWWALFVGFVNSLRVIGAGLVLATLLGLVAGIARLSSNWLLRQIALVYVELLRNMPLLLQLLFWYFGVFLSSTAAGQSFLGFALNQQGMTLPGGIHLSPEFSALWLGLSVYTGTFIAEIIRGGIQSVPKGQSEAAQSLGLTPTQTLWLVILPQALRSIVPPLGNQYLNLAKNSSLAIAVGYPDLYAVASTTYNQTGRALEVMLLLMVTYLSLSLIISLAMNLYNRSQLKHQ</sequence>
<reference evidence="11" key="2">
    <citation type="submission" date="2022-01" db="EMBL/GenBank/DDBJ databases">
        <authorList>
            <person name="Zivanovic Y."/>
            <person name="Moreira D."/>
            <person name="Lopez-Garcia P."/>
        </authorList>
    </citation>
    <scope>NUCLEOTIDE SEQUENCE</scope>
    <source>
        <strain evidence="11">G9</strain>
    </source>
</reference>
<dbReference type="SUPFAM" id="SSF161098">
    <property type="entry name" value="MetI-like"/>
    <property type="match status" value="1"/>
</dbReference>
<keyword evidence="5 9" id="KW-0812">Transmembrane</keyword>
<comment type="caution">
    <text evidence="11">The sequence shown here is derived from an EMBL/GenBank/DDBJ whole genome shotgun (WGS) entry which is preliminary data.</text>
</comment>
<dbReference type="RefSeq" id="WP_277867048.1">
    <property type="nucleotide sequence ID" value="NZ_JAKKUT010000002.1"/>
</dbReference>
<evidence type="ECO:0000256" key="1">
    <source>
        <dbReference type="ARBA" id="ARBA00004651"/>
    </source>
</evidence>
<protein>
    <submittedName>
        <fullName evidence="11">ABC transporter permease subunit</fullName>
    </submittedName>
</protein>
<feature type="transmembrane region" description="Helical" evidence="9">
    <location>
        <begin position="177"/>
        <end position="194"/>
    </location>
</feature>
<dbReference type="Pfam" id="PF00528">
    <property type="entry name" value="BPD_transp_1"/>
    <property type="match status" value="1"/>
</dbReference>
<evidence type="ECO:0000256" key="8">
    <source>
        <dbReference type="ARBA" id="ARBA00023136"/>
    </source>
</evidence>
<feature type="transmembrane region" description="Helical" evidence="9">
    <location>
        <begin position="21"/>
        <end position="40"/>
    </location>
</feature>
<evidence type="ECO:0000313" key="11">
    <source>
        <dbReference type="EMBL" id="MDG2991168.1"/>
    </source>
</evidence>
<keyword evidence="7 9" id="KW-1133">Transmembrane helix</keyword>
<dbReference type="Proteomes" id="UP001154265">
    <property type="component" value="Unassembled WGS sequence"/>
</dbReference>
<keyword evidence="4" id="KW-1003">Cell membrane</keyword>
<proteinExistence type="inferred from homology"/>
<comment type="similarity">
    <text evidence="2">Belongs to the binding-protein-dependent transport system permease family. HisMQ subfamily.</text>
</comment>
<dbReference type="PANTHER" id="PTHR30614:SF37">
    <property type="entry name" value="AMINO-ACID ABC TRANSPORTER PERMEASE PROTEIN YHDX-RELATED"/>
    <property type="match status" value="1"/>
</dbReference>
<organism evidence="11 12">
    <name type="scientific">Candidatus Synechococcus calcipolaris G9</name>
    <dbReference type="NCBI Taxonomy" id="1497997"/>
    <lineage>
        <taxon>Bacteria</taxon>
        <taxon>Bacillati</taxon>
        <taxon>Cyanobacteriota</taxon>
        <taxon>Cyanophyceae</taxon>
        <taxon>Synechococcales</taxon>
        <taxon>Synechococcaceae</taxon>
        <taxon>Synechococcus</taxon>
    </lineage>
</organism>
<keyword evidence="8 9" id="KW-0472">Membrane</keyword>
<reference evidence="11" key="1">
    <citation type="journal article" date="2022" name="Genome Biol. Evol.">
        <title>A New Gene Family Diagnostic for Intracellular Biomineralization of Amorphous Ca Carbonates by Cyanobacteria.</title>
        <authorList>
            <person name="Benzerara K."/>
            <person name="Duprat E."/>
            <person name="Bitard-Feildel T."/>
            <person name="Caumes G."/>
            <person name="Cassier-Chauvat C."/>
            <person name="Chauvat F."/>
            <person name="Dezi M."/>
            <person name="Diop S.I."/>
            <person name="Gaschignard G."/>
            <person name="Gorgen S."/>
            <person name="Gugger M."/>
            <person name="Lopez-Garcia P."/>
            <person name="Millet M."/>
            <person name="Skouri-Panet F."/>
            <person name="Moreira D."/>
            <person name="Callebaut I."/>
        </authorList>
    </citation>
    <scope>NUCLEOTIDE SEQUENCE</scope>
    <source>
        <strain evidence="11">G9</strain>
    </source>
</reference>
<keyword evidence="12" id="KW-1185">Reference proteome</keyword>
<dbReference type="PANTHER" id="PTHR30614">
    <property type="entry name" value="MEMBRANE COMPONENT OF AMINO ACID ABC TRANSPORTER"/>
    <property type="match status" value="1"/>
</dbReference>
<dbReference type="NCBIfam" id="TIGR01726">
    <property type="entry name" value="HEQRo_perm_3TM"/>
    <property type="match status" value="1"/>
</dbReference>
<dbReference type="PROSITE" id="PS50928">
    <property type="entry name" value="ABC_TM1"/>
    <property type="match status" value="1"/>
</dbReference>